<dbReference type="EMBL" id="NBSK02000002">
    <property type="protein sequence ID" value="KAJ0220486.1"/>
    <property type="molecule type" value="Genomic_DNA"/>
</dbReference>
<proteinExistence type="predicted"/>
<evidence type="ECO:0000256" key="1">
    <source>
        <dbReference type="SAM" id="Phobius"/>
    </source>
</evidence>
<keyword evidence="1" id="KW-0812">Transmembrane</keyword>
<evidence type="ECO:0000313" key="3">
    <source>
        <dbReference type="Proteomes" id="UP000235145"/>
    </source>
</evidence>
<organism evidence="2 3">
    <name type="scientific">Lactuca sativa</name>
    <name type="common">Garden lettuce</name>
    <dbReference type="NCBI Taxonomy" id="4236"/>
    <lineage>
        <taxon>Eukaryota</taxon>
        <taxon>Viridiplantae</taxon>
        <taxon>Streptophyta</taxon>
        <taxon>Embryophyta</taxon>
        <taxon>Tracheophyta</taxon>
        <taxon>Spermatophyta</taxon>
        <taxon>Magnoliopsida</taxon>
        <taxon>eudicotyledons</taxon>
        <taxon>Gunneridae</taxon>
        <taxon>Pentapetalae</taxon>
        <taxon>asterids</taxon>
        <taxon>campanulids</taxon>
        <taxon>Asterales</taxon>
        <taxon>Asteraceae</taxon>
        <taxon>Cichorioideae</taxon>
        <taxon>Cichorieae</taxon>
        <taxon>Lactucinae</taxon>
        <taxon>Lactuca</taxon>
    </lineage>
</organism>
<keyword evidence="1" id="KW-0472">Membrane</keyword>
<reference evidence="2 3" key="1">
    <citation type="journal article" date="2017" name="Nat. Commun.">
        <title>Genome assembly with in vitro proximity ligation data and whole-genome triplication in lettuce.</title>
        <authorList>
            <person name="Reyes-Chin-Wo S."/>
            <person name="Wang Z."/>
            <person name="Yang X."/>
            <person name="Kozik A."/>
            <person name="Arikit S."/>
            <person name="Song C."/>
            <person name="Xia L."/>
            <person name="Froenicke L."/>
            <person name="Lavelle D.O."/>
            <person name="Truco M.J."/>
            <person name="Xia R."/>
            <person name="Zhu S."/>
            <person name="Xu C."/>
            <person name="Xu H."/>
            <person name="Xu X."/>
            <person name="Cox K."/>
            <person name="Korf I."/>
            <person name="Meyers B.C."/>
            <person name="Michelmore R.W."/>
        </authorList>
    </citation>
    <scope>NUCLEOTIDE SEQUENCE [LARGE SCALE GENOMIC DNA]</scope>
    <source>
        <strain evidence="3">cv. Salinas</strain>
        <tissue evidence="2">Seedlings</tissue>
    </source>
</reference>
<protein>
    <submittedName>
        <fullName evidence="2">Uncharacterized protein</fullName>
    </submittedName>
</protein>
<comment type="caution">
    <text evidence="2">The sequence shown here is derived from an EMBL/GenBank/DDBJ whole genome shotgun (WGS) entry which is preliminary data.</text>
</comment>
<keyword evidence="3" id="KW-1185">Reference proteome</keyword>
<accession>A0A9R1W8G6</accession>
<sequence length="156" mass="18229">MDNAWVDEDECITDGISEEKLGETCNYMGKQISIWMMKLEQEKNFDLVFRQEFDKLELRVLEFPVPHHLELVLLLECHVEPLIQCLLKLLILNWNNSMITYIILWLCGTMFSSSFALVPAYAVKGIVLDKRVWPMLYSVSVEMDVDWVPASRWING</sequence>
<gene>
    <name evidence="2" type="ORF">LSAT_V11C200056940</name>
</gene>
<name>A0A9R1W8G6_LACSA</name>
<dbReference type="AlphaFoldDB" id="A0A9R1W8G6"/>
<keyword evidence="1" id="KW-1133">Transmembrane helix</keyword>
<dbReference type="Proteomes" id="UP000235145">
    <property type="component" value="Unassembled WGS sequence"/>
</dbReference>
<evidence type="ECO:0000313" key="2">
    <source>
        <dbReference type="EMBL" id="KAJ0220486.1"/>
    </source>
</evidence>
<feature type="transmembrane region" description="Helical" evidence="1">
    <location>
        <begin position="98"/>
        <end position="123"/>
    </location>
</feature>